<sequence length="52" mass="6098">ALMLILFRRIAMPQWCQSLRWFARLHREAGVPYGVAISFGTLFSFSEIYHPL</sequence>
<evidence type="ECO:0000313" key="1">
    <source>
        <dbReference type="EMBL" id="SVD86391.1"/>
    </source>
</evidence>
<dbReference type="AlphaFoldDB" id="A0A382YTH1"/>
<protein>
    <submittedName>
        <fullName evidence="1">Uncharacterized protein</fullName>
    </submittedName>
</protein>
<dbReference type="EMBL" id="UINC01178311">
    <property type="protein sequence ID" value="SVD86391.1"/>
    <property type="molecule type" value="Genomic_DNA"/>
</dbReference>
<proteinExistence type="predicted"/>
<reference evidence="1" key="1">
    <citation type="submission" date="2018-05" db="EMBL/GenBank/DDBJ databases">
        <authorList>
            <person name="Lanie J.A."/>
            <person name="Ng W.-L."/>
            <person name="Kazmierczak K.M."/>
            <person name="Andrzejewski T.M."/>
            <person name="Davidsen T.M."/>
            <person name="Wayne K.J."/>
            <person name="Tettelin H."/>
            <person name="Glass J.I."/>
            <person name="Rusch D."/>
            <person name="Podicherti R."/>
            <person name="Tsui H.-C.T."/>
            <person name="Winkler M.E."/>
        </authorList>
    </citation>
    <scope>NUCLEOTIDE SEQUENCE</scope>
</reference>
<name>A0A382YTH1_9ZZZZ</name>
<organism evidence="1">
    <name type="scientific">marine metagenome</name>
    <dbReference type="NCBI Taxonomy" id="408172"/>
    <lineage>
        <taxon>unclassified sequences</taxon>
        <taxon>metagenomes</taxon>
        <taxon>ecological metagenomes</taxon>
    </lineage>
</organism>
<feature type="non-terminal residue" evidence="1">
    <location>
        <position position="1"/>
    </location>
</feature>
<gene>
    <name evidence="1" type="ORF">METZ01_LOCUS439245</name>
</gene>
<accession>A0A382YTH1</accession>